<name>A0ABD0RAV3_CIRMR</name>
<evidence type="ECO:0000313" key="2">
    <source>
        <dbReference type="EMBL" id="KAL0194720.1"/>
    </source>
</evidence>
<comment type="caution">
    <text evidence="2">The sequence shown here is derived from an EMBL/GenBank/DDBJ whole genome shotgun (WGS) entry which is preliminary data.</text>
</comment>
<sequence length="56" mass="6513">LMALKEESQELNEVEEENQYEEYHDFMAGDKSFCNSPTQQNAKETSNFQVQVSVHT</sequence>
<gene>
    <name evidence="2" type="ORF">M9458_008292</name>
</gene>
<feature type="non-terminal residue" evidence="2">
    <location>
        <position position="1"/>
    </location>
</feature>
<dbReference type="AlphaFoldDB" id="A0ABD0RAV3"/>
<feature type="region of interest" description="Disordered" evidence="1">
    <location>
        <begin position="37"/>
        <end position="56"/>
    </location>
</feature>
<keyword evidence="3" id="KW-1185">Reference proteome</keyword>
<feature type="non-terminal residue" evidence="2">
    <location>
        <position position="56"/>
    </location>
</feature>
<dbReference type="Proteomes" id="UP001529510">
    <property type="component" value="Unassembled WGS sequence"/>
</dbReference>
<organism evidence="2 3">
    <name type="scientific">Cirrhinus mrigala</name>
    <name type="common">Mrigala</name>
    <dbReference type="NCBI Taxonomy" id="683832"/>
    <lineage>
        <taxon>Eukaryota</taxon>
        <taxon>Metazoa</taxon>
        <taxon>Chordata</taxon>
        <taxon>Craniata</taxon>
        <taxon>Vertebrata</taxon>
        <taxon>Euteleostomi</taxon>
        <taxon>Actinopterygii</taxon>
        <taxon>Neopterygii</taxon>
        <taxon>Teleostei</taxon>
        <taxon>Ostariophysi</taxon>
        <taxon>Cypriniformes</taxon>
        <taxon>Cyprinidae</taxon>
        <taxon>Labeoninae</taxon>
        <taxon>Labeonini</taxon>
        <taxon>Cirrhinus</taxon>
    </lineage>
</organism>
<accession>A0ABD0RAV3</accession>
<reference evidence="2 3" key="1">
    <citation type="submission" date="2024-05" db="EMBL/GenBank/DDBJ databases">
        <title>Genome sequencing and assembly of Indian major carp, Cirrhinus mrigala (Hamilton, 1822).</title>
        <authorList>
            <person name="Mohindra V."/>
            <person name="Chowdhury L.M."/>
            <person name="Lal K."/>
            <person name="Jena J.K."/>
        </authorList>
    </citation>
    <scope>NUCLEOTIDE SEQUENCE [LARGE SCALE GENOMIC DNA]</scope>
    <source>
        <strain evidence="2">CM1030</strain>
        <tissue evidence="2">Blood</tissue>
    </source>
</reference>
<evidence type="ECO:0000313" key="3">
    <source>
        <dbReference type="Proteomes" id="UP001529510"/>
    </source>
</evidence>
<evidence type="ECO:0000256" key="1">
    <source>
        <dbReference type="SAM" id="MobiDB-lite"/>
    </source>
</evidence>
<proteinExistence type="predicted"/>
<dbReference type="EMBL" id="JAMKFB020000004">
    <property type="protein sequence ID" value="KAL0194720.1"/>
    <property type="molecule type" value="Genomic_DNA"/>
</dbReference>
<protein>
    <submittedName>
        <fullName evidence="2">Uncharacterized protein</fullName>
    </submittedName>
</protein>